<reference evidence="9" key="1">
    <citation type="journal article" date="2019" name="Int. J. Syst. Evol. Microbiol.">
        <title>The Global Catalogue of Microorganisms (GCM) 10K type strain sequencing project: providing services to taxonomists for standard genome sequencing and annotation.</title>
        <authorList>
            <consortium name="The Broad Institute Genomics Platform"/>
            <consortium name="The Broad Institute Genome Sequencing Center for Infectious Disease"/>
            <person name="Wu L."/>
            <person name="Ma J."/>
        </authorList>
    </citation>
    <scope>NUCLEOTIDE SEQUENCE [LARGE SCALE GENOMIC DNA]</scope>
    <source>
        <strain evidence="9">JCM 3106</strain>
    </source>
</reference>
<keyword evidence="4 7" id="KW-1133">Transmembrane helix</keyword>
<evidence type="ECO:0000256" key="7">
    <source>
        <dbReference type="SAM" id="Phobius"/>
    </source>
</evidence>
<dbReference type="CDD" id="cd06173">
    <property type="entry name" value="MFS_MefA_like"/>
    <property type="match status" value="1"/>
</dbReference>
<accession>A0ABP6L9W2</accession>
<name>A0ABP6L9W2_9ACTN</name>
<feature type="transmembrane region" description="Helical" evidence="7">
    <location>
        <begin position="363"/>
        <end position="383"/>
    </location>
</feature>
<evidence type="ECO:0000313" key="9">
    <source>
        <dbReference type="Proteomes" id="UP001499930"/>
    </source>
</evidence>
<evidence type="ECO:0000256" key="6">
    <source>
        <dbReference type="SAM" id="MobiDB-lite"/>
    </source>
</evidence>
<evidence type="ECO:0000256" key="4">
    <source>
        <dbReference type="ARBA" id="ARBA00022989"/>
    </source>
</evidence>
<organism evidence="8 9">
    <name type="scientific">Streptosporangium longisporum</name>
    <dbReference type="NCBI Taxonomy" id="46187"/>
    <lineage>
        <taxon>Bacteria</taxon>
        <taxon>Bacillati</taxon>
        <taxon>Actinomycetota</taxon>
        <taxon>Actinomycetes</taxon>
        <taxon>Streptosporangiales</taxon>
        <taxon>Streptosporangiaceae</taxon>
        <taxon>Streptosporangium</taxon>
    </lineage>
</organism>
<feature type="compositionally biased region" description="Low complexity" evidence="6">
    <location>
        <begin position="23"/>
        <end position="73"/>
    </location>
</feature>
<keyword evidence="2" id="KW-1003">Cell membrane</keyword>
<feature type="transmembrane region" description="Helical" evidence="7">
    <location>
        <begin position="424"/>
        <end position="445"/>
    </location>
</feature>
<feature type="transmembrane region" description="Helical" evidence="7">
    <location>
        <begin position="152"/>
        <end position="172"/>
    </location>
</feature>
<feature type="transmembrane region" description="Helical" evidence="7">
    <location>
        <begin position="457"/>
        <end position="479"/>
    </location>
</feature>
<feature type="transmembrane region" description="Helical" evidence="7">
    <location>
        <begin position="127"/>
        <end position="146"/>
    </location>
</feature>
<feature type="compositionally biased region" description="Basic and acidic residues" evidence="6">
    <location>
        <begin position="89"/>
        <end position="99"/>
    </location>
</feature>
<feature type="transmembrane region" description="Helical" evidence="7">
    <location>
        <begin position="329"/>
        <end position="351"/>
    </location>
</feature>
<dbReference type="Pfam" id="PF07690">
    <property type="entry name" value="MFS_1"/>
    <property type="match status" value="1"/>
</dbReference>
<comment type="caution">
    <text evidence="8">The sequence shown here is derived from an EMBL/GenBank/DDBJ whole genome shotgun (WGS) entry which is preliminary data.</text>
</comment>
<feature type="compositionally biased region" description="Polar residues" evidence="6">
    <location>
        <begin position="1"/>
        <end position="11"/>
    </location>
</feature>
<comment type="subcellular location">
    <subcellularLocation>
        <location evidence="1">Cell membrane</location>
        <topology evidence="1">Multi-pass membrane protein</topology>
    </subcellularLocation>
</comment>
<dbReference type="PANTHER" id="PTHR23513">
    <property type="entry name" value="INTEGRAL MEMBRANE EFFLUX PROTEIN-RELATED"/>
    <property type="match status" value="1"/>
</dbReference>
<dbReference type="EMBL" id="BAAAWD010000019">
    <property type="protein sequence ID" value="GAA3033174.1"/>
    <property type="molecule type" value="Genomic_DNA"/>
</dbReference>
<evidence type="ECO:0000256" key="1">
    <source>
        <dbReference type="ARBA" id="ARBA00004651"/>
    </source>
</evidence>
<feature type="region of interest" description="Disordered" evidence="6">
    <location>
        <begin position="1"/>
        <end position="107"/>
    </location>
</feature>
<feature type="transmembrane region" description="Helical" evidence="7">
    <location>
        <begin position="269"/>
        <end position="292"/>
    </location>
</feature>
<dbReference type="InterPro" id="IPR011701">
    <property type="entry name" value="MFS"/>
</dbReference>
<evidence type="ECO:0000256" key="5">
    <source>
        <dbReference type="ARBA" id="ARBA00023136"/>
    </source>
</evidence>
<keyword evidence="5 7" id="KW-0472">Membrane</keyword>
<keyword evidence="3 7" id="KW-0812">Transmembrane</keyword>
<keyword evidence="9" id="KW-1185">Reference proteome</keyword>
<proteinExistence type="predicted"/>
<sequence>MVSPDTESTRGAGNAGPPRLADGAESPGGVPSAGSAAPATVTGPPGEPAGPAAPAGVVGPAGEAAGPTDPAALGDGGVSGGPGGPGEPGDPKDAGEGERPGQGGGGGSLWSNQDFLRLWTGQTLSQFGSQISYLVIPLIAIVTLGASSTEMGILGALLRLPMLGFLLFGVYIDRMRKRPVLIWSDLGRAAVLALVPLMYVMDSLTLGVLYVVVFLLSLLSVLFQVAYRSYFPLLVPLHQLGEGNGKLQLSESLAQTAGPGVGSALLKVVAAPLLIMIDVLTYLFSAIAIMLIRKREDAPVPDEETAGSVHRAIWAGFKWIMDQPMIRPLAIASGLYSFFVMGAMQSIYVLFLLRGGPNLPPEWVGIVMATGGVGAILGATMSVRTMRGIGIGPTLLWSTVVGNCALLLIPFASGPVWLAAGMLGLSQFVVWASNQVFFVSNMTLVQSITPPHLQARVIGTIYSLGLIPAPLGALGAGLLGETLGLRTAILFAVVAGAILPILLLVFSPIPKVKEIPGT</sequence>
<feature type="transmembrane region" description="Helical" evidence="7">
    <location>
        <begin position="395"/>
        <end position="418"/>
    </location>
</feature>
<dbReference type="SUPFAM" id="SSF103473">
    <property type="entry name" value="MFS general substrate transporter"/>
    <property type="match status" value="1"/>
</dbReference>
<evidence type="ECO:0000256" key="3">
    <source>
        <dbReference type="ARBA" id="ARBA00022692"/>
    </source>
</evidence>
<feature type="transmembrane region" description="Helical" evidence="7">
    <location>
        <begin position="485"/>
        <end position="506"/>
    </location>
</feature>
<feature type="transmembrane region" description="Helical" evidence="7">
    <location>
        <begin position="207"/>
        <end position="227"/>
    </location>
</feature>
<evidence type="ECO:0000256" key="2">
    <source>
        <dbReference type="ARBA" id="ARBA00022475"/>
    </source>
</evidence>
<feature type="compositionally biased region" description="Gly residues" evidence="6">
    <location>
        <begin position="74"/>
        <end position="87"/>
    </location>
</feature>
<gene>
    <name evidence="8" type="ORF">GCM10017559_70660</name>
</gene>
<evidence type="ECO:0000313" key="8">
    <source>
        <dbReference type="EMBL" id="GAA3033174.1"/>
    </source>
</evidence>
<dbReference type="RefSeq" id="WP_344904306.1">
    <property type="nucleotide sequence ID" value="NZ_BAAAWD010000019.1"/>
</dbReference>
<dbReference type="Gene3D" id="1.20.1250.20">
    <property type="entry name" value="MFS general substrate transporter like domains"/>
    <property type="match status" value="1"/>
</dbReference>
<dbReference type="PANTHER" id="PTHR23513:SF6">
    <property type="entry name" value="MAJOR FACILITATOR SUPERFAMILY ASSOCIATED DOMAIN-CONTAINING PROTEIN"/>
    <property type="match status" value="1"/>
</dbReference>
<protein>
    <submittedName>
        <fullName evidence="8">MFS transporter</fullName>
    </submittedName>
</protein>
<dbReference type="InterPro" id="IPR036259">
    <property type="entry name" value="MFS_trans_sf"/>
</dbReference>
<dbReference type="Proteomes" id="UP001499930">
    <property type="component" value="Unassembled WGS sequence"/>
</dbReference>